<feature type="compositionally biased region" description="Polar residues" evidence="1">
    <location>
        <begin position="306"/>
        <end position="327"/>
    </location>
</feature>
<evidence type="ECO:0000313" key="2">
    <source>
        <dbReference type="Proteomes" id="UP000046393"/>
    </source>
</evidence>
<keyword evidence="2" id="KW-1185">Reference proteome</keyword>
<evidence type="ECO:0000313" key="3">
    <source>
        <dbReference type="WBParaSite" id="SMUV_0000759301-mRNA-1"/>
    </source>
</evidence>
<organism evidence="2 3">
    <name type="scientific">Syphacia muris</name>
    <dbReference type="NCBI Taxonomy" id="451379"/>
    <lineage>
        <taxon>Eukaryota</taxon>
        <taxon>Metazoa</taxon>
        <taxon>Ecdysozoa</taxon>
        <taxon>Nematoda</taxon>
        <taxon>Chromadorea</taxon>
        <taxon>Rhabditida</taxon>
        <taxon>Spirurina</taxon>
        <taxon>Oxyuridomorpha</taxon>
        <taxon>Oxyuroidea</taxon>
        <taxon>Oxyuridae</taxon>
        <taxon>Syphacia</taxon>
    </lineage>
</organism>
<feature type="compositionally biased region" description="Basic and acidic residues" evidence="1">
    <location>
        <begin position="292"/>
        <end position="302"/>
    </location>
</feature>
<feature type="region of interest" description="Disordered" evidence="1">
    <location>
        <begin position="292"/>
        <end position="327"/>
    </location>
</feature>
<dbReference type="WBParaSite" id="SMUV_0000759301-mRNA-1">
    <property type="protein sequence ID" value="SMUV_0000759301-mRNA-1"/>
    <property type="gene ID" value="SMUV_0000759301"/>
</dbReference>
<dbReference type="Proteomes" id="UP000046393">
    <property type="component" value="Unplaced"/>
</dbReference>
<accession>A0A0N5AS43</accession>
<proteinExistence type="predicted"/>
<protein>
    <submittedName>
        <fullName evidence="3">Uncharacterized protein</fullName>
    </submittedName>
</protein>
<name>A0A0N5AS43_9BILA</name>
<reference evidence="3" key="1">
    <citation type="submission" date="2017-02" db="UniProtKB">
        <authorList>
            <consortium name="WormBaseParasite"/>
        </authorList>
    </citation>
    <scope>IDENTIFICATION</scope>
</reference>
<evidence type="ECO:0000256" key="1">
    <source>
        <dbReference type="SAM" id="MobiDB-lite"/>
    </source>
</evidence>
<dbReference type="AlphaFoldDB" id="A0A0N5AS43"/>
<sequence>MEATSEEKERLNSLLVWKRRLLSSSEDEINECFLNMNELLSIIPFTDADSPSRRSGLCILEKLTLICWQNSQYGKRPLQSSQLSFIEAVYPVIEKLAKSIEFDTSGFWFGGIDKNRSEKFSCNKSAFVSLCLHLIALSTPTSCSSVETFFSSLTRFYNKSYDFSMDLIEHDERCLSTTVALMHIDSEKIFIPDQYDPRRILICIFAEIDFDHSVVLDWLSSEIVAIPFMLRFLKDLQTHLDLYNISSVDFPIKKVASQQPEQKITKCDGGYVLQLFEKHGEKLATNVFKFPKSETPSHEKKPSAIQYDSPTKRNGQCYESNPESFTK</sequence>